<gene>
    <name evidence="1" type="ORF">GCM10011316_29620</name>
</gene>
<accession>A0A916TMB6</accession>
<evidence type="ECO:0000313" key="2">
    <source>
        <dbReference type="Proteomes" id="UP000605148"/>
    </source>
</evidence>
<dbReference type="Proteomes" id="UP000605148">
    <property type="component" value="Unassembled WGS sequence"/>
</dbReference>
<dbReference type="AlphaFoldDB" id="A0A916TMB6"/>
<evidence type="ECO:0000313" key="1">
    <source>
        <dbReference type="EMBL" id="GGB55643.1"/>
    </source>
</evidence>
<keyword evidence="2" id="KW-1185">Reference proteome</keyword>
<reference evidence="1" key="2">
    <citation type="submission" date="2020-09" db="EMBL/GenBank/DDBJ databases">
        <authorList>
            <person name="Sun Q."/>
            <person name="Zhou Y."/>
        </authorList>
    </citation>
    <scope>NUCLEOTIDE SEQUENCE</scope>
    <source>
        <strain evidence="1">CGMCC 1.12426</strain>
    </source>
</reference>
<protein>
    <submittedName>
        <fullName evidence="1">Uncharacterized protein</fullName>
    </submittedName>
</protein>
<sequence>MGRGFIIFVFVTQGALVGLMGGLSGAAPGYLALLPFSGVEDGRSAAPAIRQTGAKDERHGEDGECDRIGRRRRLIRRHDGDWLRFGRMSPCKAQ</sequence>
<dbReference type="EMBL" id="BMFA01000009">
    <property type="protein sequence ID" value="GGB55643.1"/>
    <property type="molecule type" value="Genomic_DNA"/>
</dbReference>
<reference evidence="1" key="1">
    <citation type="journal article" date="2014" name="Int. J. Syst. Evol. Microbiol.">
        <title>Complete genome sequence of Corynebacterium casei LMG S-19264T (=DSM 44701T), isolated from a smear-ripened cheese.</title>
        <authorList>
            <consortium name="US DOE Joint Genome Institute (JGI-PGF)"/>
            <person name="Walter F."/>
            <person name="Albersmeier A."/>
            <person name="Kalinowski J."/>
            <person name="Ruckert C."/>
        </authorList>
    </citation>
    <scope>NUCLEOTIDE SEQUENCE</scope>
    <source>
        <strain evidence="1">CGMCC 1.12426</strain>
    </source>
</reference>
<organism evidence="1 2">
    <name type="scientific">Roseibium aquae</name>
    <dbReference type="NCBI Taxonomy" id="1323746"/>
    <lineage>
        <taxon>Bacteria</taxon>
        <taxon>Pseudomonadati</taxon>
        <taxon>Pseudomonadota</taxon>
        <taxon>Alphaproteobacteria</taxon>
        <taxon>Hyphomicrobiales</taxon>
        <taxon>Stappiaceae</taxon>
        <taxon>Roseibium</taxon>
    </lineage>
</organism>
<comment type="caution">
    <text evidence="1">The sequence shown here is derived from an EMBL/GenBank/DDBJ whole genome shotgun (WGS) entry which is preliminary data.</text>
</comment>
<proteinExistence type="predicted"/>
<name>A0A916TMB6_9HYPH</name>